<name>A0A7Z0VJV7_9GAMM</name>
<dbReference type="RefSeq" id="WP_069126774.1">
    <property type="nucleotide sequence ID" value="NZ_MARB01000019.1"/>
</dbReference>
<feature type="transmembrane region" description="Helical" evidence="2">
    <location>
        <begin position="21"/>
        <end position="39"/>
    </location>
</feature>
<protein>
    <recommendedName>
        <fullName evidence="5">Pilus assembly protein</fullName>
    </recommendedName>
</protein>
<organism evidence="3 4">
    <name type="scientific">Candidatus Thiodiazotropha endolucinida</name>
    <dbReference type="NCBI Taxonomy" id="1655433"/>
    <lineage>
        <taxon>Bacteria</taxon>
        <taxon>Pseudomonadati</taxon>
        <taxon>Pseudomonadota</taxon>
        <taxon>Gammaproteobacteria</taxon>
        <taxon>Chromatiales</taxon>
        <taxon>Sedimenticolaceae</taxon>
        <taxon>Candidatus Thiodiazotropha</taxon>
    </lineage>
</organism>
<sequence>MFIKLNKSARKSHFGQGMTEYIIIVAVIAIAAIGAFGYFGQIVETPIAGVGQELGGNSGADARTAAGGLGQASQDMAAEANNSMTNYHDNDSEAAQLGN</sequence>
<keyword evidence="2" id="KW-0812">Transmembrane</keyword>
<reference evidence="3 4" key="1">
    <citation type="submission" date="2016-06" db="EMBL/GenBank/DDBJ databases">
        <title>Genome sequence of endosymbiont of Candidatus Endolucinida thiodiazotropha.</title>
        <authorList>
            <person name="Poehlein A."/>
            <person name="Koenig S."/>
            <person name="Heiden S.E."/>
            <person name="Thuermer A."/>
            <person name="Voget S."/>
            <person name="Daniel R."/>
            <person name="Markert S."/>
            <person name="Gros O."/>
            <person name="Schweder T."/>
        </authorList>
    </citation>
    <scope>NUCLEOTIDE SEQUENCE [LARGE SCALE GENOMIC DNA]</scope>
    <source>
        <strain evidence="3 4">COS</strain>
    </source>
</reference>
<dbReference type="Proteomes" id="UP000094769">
    <property type="component" value="Unassembled WGS sequence"/>
</dbReference>
<evidence type="ECO:0000256" key="1">
    <source>
        <dbReference type="SAM" id="MobiDB-lite"/>
    </source>
</evidence>
<dbReference type="AlphaFoldDB" id="A0A7Z0VJV7"/>
<keyword evidence="2" id="KW-1133">Transmembrane helix</keyword>
<proteinExistence type="predicted"/>
<evidence type="ECO:0000313" key="4">
    <source>
        <dbReference type="Proteomes" id="UP000094769"/>
    </source>
</evidence>
<evidence type="ECO:0000313" key="3">
    <source>
        <dbReference type="EMBL" id="ODJ86616.1"/>
    </source>
</evidence>
<evidence type="ECO:0000256" key="2">
    <source>
        <dbReference type="SAM" id="Phobius"/>
    </source>
</evidence>
<dbReference type="EMBL" id="MARB01000019">
    <property type="protein sequence ID" value="ODJ86616.1"/>
    <property type="molecule type" value="Genomic_DNA"/>
</dbReference>
<keyword evidence="4" id="KW-1185">Reference proteome</keyword>
<gene>
    <name evidence="3" type="ORF">CODIS_30990</name>
</gene>
<comment type="caution">
    <text evidence="3">The sequence shown here is derived from an EMBL/GenBank/DDBJ whole genome shotgun (WGS) entry which is preliminary data.</text>
</comment>
<evidence type="ECO:0008006" key="5">
    <source>
        <dbReference type="Google" id="ProtNLM"/>
    </source>
</evidence>
<accession>A0A7Z0VJV7</accession>
<keyword evidence="2" id="KW-0472">Membrane</keyword>
<feature type="region of interest" description="Disordered" evidence="1">
    <location>
        <begin position="79"/>
        <end position="99"/>
    </location>
</feature>